<organism evidence="1 2">
    <name type="scientific">Thermococcus sibiricus</name>
    <dbReference type="NCBI Taxonomy" id="172049"/>
    <lineage>
        <taxon>Archaea</taxon>
        <taxon>Methanobacteriati</taxon>
        <taxon>Methanobacteriota</taxon>
        <taxon>Thermococci</taxon>
        <taxon>Thermococcales</taxon>
        <taxon>Thermococcaceae</taxon>
        <taxon>Thermococcus</taxon>
    </lineage>
</organism>
<accession>A0A101ENK4</accession>
<comment type="caution">
    <text evidence="1">The sequence shown here is derived from an EMBL/GenBank/DDBJ whole genome shotgun (WGS) entry which is preliminary data.</text>
</comment>
<dbReference type="Gene3D" id="1.25.40.10">
    <property type="entry name" value="Tetratricopeptide repeat domain"/>
    <property type="match status" value="1"/>
</dbReference>
<protein>
    <recommendedName>
        <fullName evidence="3">TRP-repeat-containing protein</fullName>
    </recommendedName>
</protein>
<gene>
    <name evidence="1" type="ORF">XD54_0353</name>
</gene>
<evidence type="ECO:0000313" key="1">
    <source>
        <dbReference type="EMBL" id="KUK18439.1"/>
    </source>
</evidence>
<name>A0A101ENK4_9EURY</name>
<dbReference type="RefSeq" id="WP_283217243.1">
    <property type="nucleotide sequence ID" value="NZ_LGFD01000004.1"/>
</dbReference>
<evidence type="ECO:0008006" key="3">
    <source>
        <dbReference type="Google" id="ProtNLM"/>
    </source>
</evidence>
<sequence>MEKEELAISIFKEAQKTLKDKKLDVAKEKFENIIRLTEDPHPWLYFEACFGLVKVYIEKEDYKSAMDSAFKALLHAPNQEVYLLGVERVRSILAIIKKSGRLSDLTDSFHKIEDKNEELYYFSKALNALARENYKEVYLTSDKLKTDELKNILYSLLED</sequence>
<dbReference type="Proteomes" id="UP000053911">
    <property type="component" value="Unassembled WGS sequence"/>
</dbReference>
<dbReference type="PATRIC" id="fig|172049.5.peg.909"/>
<dbReference type="SUPFAM" id="SSF48452">
    <property type="entry name" value="TPR-like"/>
    <property type="match status" value="1"/>
</dbReference>
<proteinExistence type="predicted"/>
<dbReference type="EMBL" id="LGFD01000004">
    <property type="protein sequence ID" value="KUK18439.1"/>
    <property type="molecule type" value="Genomic_DNA"/>
</dbReference>
<reference evidence="2" key="1">
    <citation type="journal article" date="2015" name="MBio">
        <title>Genome-Resolved Metagenomic Analysis Reveals Roles for Candidate Phyla and Other Microbial Community Members in Biogeochemical Transformations in Oil Reservoirs.</title>
        <authorList>
            <person name="Hu P."/>
            <person name="Tom L."/>
            <person name="Singh A."/>
            <person name="Thomas B.C."/>
            <person name="Baker B.J."/>
            <person name="Piceno Y.M."/>
            <person name="Andersen G.L."/>
            <person name="Banfield J.F."/>
        </authorList>
    </citation>
    <scope>NUCLEOTIDE SEQUENCE [LARGE SCALE GENOMIC DNA]</scope>
</reference>
<dbReference type="AlphaFoldDB" id="A0A101ENK4"/>
<evidence type="ECO:0000313" key="2">
    <source>
        <dbReference type="Proteomes" id="UP000053911"/>
    </source>
</evidence>
<dbReference type="InterPro" id="IPR011990">
    <property type="entry name" value="TPR-like_helical_dom_sf"/>
</dbReference>